<organism evidence="1 2">
    <name type="scientific">Chitinophaga arvensicola</name>
    <dbReference type="NCBI Taxonomy" id="29529"/>
    <lineage>
        <taxon>Bacteria</taxon>
        <taxon>Pseudomonadati</taxon>
        <taxon>Bacteroidota</taxon>
        <taxon>Chitinophagia</taxon>
        <taxon>Chitinophagales</taxon>
        <taxon>Chitinophagaceae</taxon>
        <taxon>Chitinophaga</taxon>
    </lineage>
</organism>
<proteinExistence type="predicted"/>
<evidence type="ECO:0000313" key="2">
    <source>
        <dbReference type="Proteomes" id="UP000199310"/>
    </source>
</evidence>
<dbReference type="PROSITE" id="PS51257">
    <property type="entry name" value="PROKAR_LIPOPROTEIN"/>
    <property type="match status" value="1"/>
</dbReference>
<evidence type="ECO:0000313" key="1">
    <source>
        <dbReference type="EMBL" id="SEW37196.1"/>
    </source>
</evidence>
<accession>A0A1I0R8W4</accession>
<keyword evidence="2" id="KW-1185">Reference proteome</keyword>
<dbReference type="Proteomes" id="UP000199310">
    <property type="component" value="Unassembled WGS sequence"/>
</dbReference>
<sequence>MKKYAILYFLFFSLVASSCKQKPEDREHAVIEEGVHHLKPGSKYSWLVILPGLGCKGCIQEAEAFMRDYLDRKDILFVLTKVQSIKILQQKIGKTLTDRGNVLIDKEGYFDIPTNNTIYPCIVQVKDGEAQQHQFQSPANGQAFEWLKMQVD</sequence>
<dbReference type="RefSeq" id="WP_089895069.1">
    <property type="nucleotide sequence ID" value="NZ_FOJG01000001.1"/>
</dbReference>
<dbReference type="AlphaFoldDB" id="A0A1I0R8W4"/>
<protein>
    <submittedName>
        <fullName evidence="1">Uncharacterized protein</fullName>
    </submittedName>
</protein>
<dbReference type="STRING" id="29529.SAMN04488122_2482"/>
<name>A0A1I0R8W4_9BACT</name>
<dbReference type="OrthoDB" id="826030at2"/>
<reference evidence="2" key="1">
    <citation type="submission" date="2016-10" db="EMBL/GenBank/DDBJ databases">
        <authorList>
            <person name="Varghese N."/>
            <person name="Submissions S."/>
        </authorList>
    </citation>
    <scope>NUCLEOTIDE SEQUENCE [LARGE SCALE GENOMIC DNA]</scope>
    <source>
        <strain evidence="2">DSM 3695</strain>
    </source>
</reference>
<dbReference type="EMBL" id="FOJG01000001">
    <property type="protein sequence ID" value="SEW37196.1"/>
    <property type="molecule type" value="Genomic_DNA"/>
</dbReference>
<gene>
    <name evidence="1" type="ORF">SAMN04488122_2482</name>
</gene>